<dbReference type="InParanoid" id="A0A0P0WZ40"/>
<evidence type="ECO:0007829" key="3">
    <source>
        <dbReference type="PeptideAtlas" id="A0A0P0WZ40"/>
    </source>
</evidence>
<reference evidence="2" key="1">
    <citation type="journal article" date="2005" name="Nature">
        <title>The map-based sequence of the rice genome.</title>
        <authorList>
            <consortium name="International rice genome sequencing project (IRGSP)"/>
            <person name="Matsumoto T."/>
            <person name="Wu J."/>
            <person name="Kanamori H."/>
            <person name="Katayose Y."/>
            <person name="Fujisawa M."/>
            <person name="Namiki N."/>
            <person name="Mizuno H."/>
            <person name="Yamamoto K."/>
            <person name="Antonio B.A."/>
            <person name="Baba T."/>
            <person name="Sakata K."/>
            <person name="Nagamura Y."/>
            <person name="Aoki H."/>
            <person name="Arikawa K."/>
            <person name="Arita K."/>
            <person name="Bito T."/>
            <person name="Chiden Y."/>
            <person name="Fujitsuka N."/>
            <person name="Fukunaka R."/>
            <person name="Hamada M."/>
            <person name="Harada C."/>
            <person name="Hayashi A."/>
            <person name="Hijishita S."/>
            <person name="Honda M."/>
            <person name="Hosokawa S."/>
            <person name="Ichikawa Y."/>
            <person name="Idonuma A."/>
            <person name="Iijima M."/>
            <person name="Ikeda M."/>
            <person name="Ikeno M."/>
            <person name="Ito K."/>
            <person name="Ito S."/>
            <person name="Ito T."/>
            <person name="Ito Y."/>
            <person name="Ito Y."/>
            <person name="Iwabuchi A."/>
            <person name="Kamiya K."/>
            <person name="Karasawa W."/>
            <person name="Kurita K."/>
            <person name="Katagiri S."/>
            <person name="Kikuta A."/>
            <person name="Kobayashi H."/>
            <person name="Kobayashi N."/>
            <person name="Machita K."/>
            <person name="Maehara T."/>
            <person name="Masukawa M."/>
            <person name="Mizubayashi T."/>
            <person name="Mukai Y."/>
            <person name="Nagasaki H."/>
            <person name="Nagata Y."/>
            <person name="Naito S."/>
            <person name="Nakashima M."/>
            <person name="Nakama Y."/>
            <person name="Nakamichi Y."/>
            <person name="Nakamura M."/>
            <person name="Meguro A."/>
            <person name="Negishi M."/>
            <person name="Ohta I."/>
            <person name="Ohta T."/>
            <person name="Okamoto M."/>
            <person name="Ono N."/>
            <person name="Saji S."/>
            <person name="Sakaguchi M."/>
            <person name="Sakai K."/>
            <person name="Shibata M."/>
            <person name="Shimokawa T."/>
            <person name="Song J."/>
            <person name="Takazaki Y."/>
            <person name="Terasawa K."/>
            <person name="Tsugane M."/>
            <person name="Tsuji K."/>
            <person name="Ueda S."/>
            <person name="Waki K."/>
            <person name="Yamagata H."/>
            <person name="Yamamoto M."/>
            <person name="Yamamoto S."/>
            <person name="Yamane H."/>
            <person name="Yoshiki S."/>
            <person name="Yoshihara R."/>
            <person name="Yukawa K."/>
            <person name="Zhong H."/>
            <person name="Yano M."/>
            <person name="Yuan Q."/>
            <person name="Ouyang S."/>
            <person name="Liu J."/>
            <person name="Jones K.M."/>
            <person name="Gansberger K."/>
            <person name="Moffat K."/>
            <person name="Hill J."/>
            <person name="Bera J."/>
            <person name="Fadrosh D."/>
            <person name="Jin S."/>
            <person name="Johri S."/>
            <person name="Kim M."/>
            <person name="Overton L."/>
            <person name="Reardon M."/>
            <person name="Tsitrin T."/>
            <person name="Vuong H."/>
            <person name="Weaver B."/>
            <person name="Ciecko A."/>
            <person name="Tallon L."/>
            <person name="Jackson J."/>
            <person name="Pai G."/>
            <person name="Aken S.V."/>
            <person name="Utterback T."/>
            <person name="Reidmuller S."/>
            <person name="Feldblyum T."/>
            <person name="Hsiao J."/>
            <person name="Zismann V."/>
            <person name="Iobst S."/>
            <person name="de Vazeille A.R."/>
            <person name="Buell C.R."/>
            <person name="Ying K."/>
            <person name="Li Y."/>
            <person name="Lu T."/>
            <person name="Huang Y."/>
            <person name="Zhao Q."/>
            <person name="Feng Q."/>
            <person name="Zhang L."/>
            <person name="Zhu J."/>
            <person name="Weng Q."/>
            <person name="Mu J."/>
            <person name="Lu Y."/>
            <person name="Fan D."/>
            <person name="Liu Y."/>
            <person name="Guan J."/>
            <person name="Zhang Y."/>
            <person name="Yu S."/>
            <person name="Liu X."/>
            <person name="Zhang Y."/>
            <person name="Hong G."/>
            <person name="Han B."/>
            <person name="Choisne N."/>
            <person name="Demange N."/>
            <person name="Orjeda G."/>
            <person name="Samain S."/>
            <person name="Cattolico L."/>
            <person name="Pelletier E."/>
            <person name="Couloux A."/>
            <person name="Segurens B."/>
            <person name="Wincker P."/>
            <person name="D'Hont A."/>
            <person name="Scarpelli C."/>
            <person name="Weissenbach J."/>
            <person name="Salanoubat M."/>
            <person name="Quetier F."/>
            <person name="Yu Y."/>
            <person name="Kim H.R."/>
            <person name="Rambo T."/>
            <person name="Currie J."/>
            <person name="Collura K."/>
            <person name="Luo M."/>
            <person name="Yang T."/>
            <person name="Ammiraju J.S.S."/>
            <person name="Engler F."/>
            <person name="Soderlund C."/>
            <person name="Wing R.A."/>
            <person name="Palmer L.E."/>
            <person name="de la Bastide M."/>
            <person name="Spiegel L."/>
            <person name="Nascimento L."/>
            <person name="Zutavern T."/>
            <person name="O'Shaughnessy A."/>
            <person name="Dike S."/>
            <person name="Dedhia N."/>
            <person name="Preston R."/>
            <person name="Balija V."/>
            <person name="McCombie W.R."/>
            <person name="Chow T."/>
            <person name="Chen H."/>
            <person name="Chung M."/>
            <person name="Chen C."/>
            <person name="Shaw J."/>
            <person name="Wu H."/>
            <person name="Hsiao K."/>
            <person name="Chao Y."/>
            <person name="Chu M."/>
            <person name="Cheng C."/>
            <person name="Hour A."/>
            <person name="Lee P."/>
            <person name="Lin S."/>
            <person name="Lin Y."/>
            <person name="Liou J."/>
            <person name="Liu S."/>
            <person name="Hsing Y."/>
            <person name="Raghuvanshi S."/>
            <person name="Mohanty A."/>
            <person name="Bharti A.K."/>
            <person name="Gaur A."/>
            <person name="Gupta V."/>
            <person name="Kumar D."/>
            <person name="Ravi V."/>
            <person name="Vij S."/>
            <person name="Kapur A."/>
            <person name="Khurana P."/>
            <person name="Khurana P."/>
            <person name="Khurana J.P."/>
            <person name="Tyagi A.K."/>
            <person name="Gaikwad K."/>
            <person name="Singh A."/>
            <person name="Dalal V."/>
            <person name="Srivastava S."/>
            <person name="Dixit A."/>
            <person name="Pal A.K."/>
            <person name="Ghazi I.A."/>
            <person name="Yadav M."/>
            <person name="Pandit A."/>
            <person name="Bhargava A."/>
            <person name="Sureshbabu K."/>
            <person name="Batra K."/>
            <person name="Sharma T.R."/>
            <person name="Mohapatra T."/>
            <person name="Singh N.K."/>
            <person name="Messing J."/>
            <person name="Nelson A.B."/>
            <person name="Fuks G."/>
            <person name="Kavchok S."/>
            <person name="Keizer G."/>
            <person name="Linton E."/>
            <person name="Llaca V."/>
            <person name="Song R."/>
            <person name="Tanyolac B."/>
            <person name="Young S."/>
            <person name="Ho-Il K."/>
            <person name="Hahn J.H."/>
            <person name="Sangsakoo G."/>
            <person name="Vanavichit A."/>
            <person name="de Mattos Luiz.A.T."/>
            <person name="Zimmer P.D."/>
            <person name="Malone G."/>
            <person name="Dellagostin O."/>
            <person name="de Oliveira A.C."/>
            <person name="Bevan M."/>
            <person name="Bancroft I."/>
            <person name="Minx P."/>
            <person name="Cordum H."/>
            <person name="Wilson R."/>
            <person name="Cheng Z."/>
            <person name="Jin W."/>
            <person name="Jiang J."/>
            <person name="Leong S.A."/>
            <person name="Iwama H."/>
            <person name="Gojobori T."/>
            <person name="Itoh T."/>
            <person name="Niimura Y."/>
            <person name="Fujii Y."/>
            <person name="Habara T."/>
            <person name="Sakai H."/>
            <person name="Sato Y."/>
            <person name="Wilson G."/>
            <person name="Kumar K."/>
            <person name="McCouch S."/>
            <person name="Juretic N."/>
            <person name="Hoen D."/>
            <person name="Wright S."/>
            <person name="Bruskiewich R."/>
            <person name="Bureau T."/>
            <person name="Miyao A."/>
            <person name="Hirochika H."/>
            <person name="Nishikawa T."/>
            <person name="Kadowaki K."/>
            <person name="Sugiura M."/>
            <person name="Burr B."/>
            <person name="Sasaki T."/>
        </authorList>
    </citation>
    <scope>NUCLEOTIDE SEQUENCE [LARGE SCALE GENOMIC DNA]</scope>
    <source>
        <strain evidence="2">cv. Nipponbare</strain>
    </source>
</reference>
<dbReference type="PANTHER" id="PTHR31151">
    <property type="entry name" value="PROLINE-TRNA LIGASE (DUF1680)"/>
    <property type="match status" value="1"/>
</dbReference>
<dbReference type="Proteomes" id="UP000059680">
    <property type="component" value="Chromosome 6"/>
</dbReference>
<gene>
    <name evidence="1" type="ordered locus">Os06g0612900</name>
    <name evidence="1" type="ORF">OSNPB_060612900</name>
</gene>
<protein>
    <submittedName>
        <fullName evidence="1">Os06g0612900 protein</fullName>
    </submittedName>
</protein>
<dbReference type="PANTHER" id="PTHR31151:SF0">
    <property type="entry name" value="PROLINE-TRNA LIGASE (DUF1680)"/>
    <property type="match status" value="1"/>
</dbReference>
<evidence type="ECO:0000313" key="1">
    <source>
        <dbReference type="EMBL" id="BAS98608.1"/>
    </source>
</evidence>
<dbReference type="AlphaFoldDB" id="A0A0P0WZ40"/>
<name>A0A0P0WZ40_ORYSJ</name>
<dbReference type="Gramene" id="Os06t0612900-00">
    <property type="protein sequence ID" value="Os06t0612900-00"/>
    <property type="gene ID" value="Os06g0612900"/>
</dbReference>
<reference evidence="1 2" key="3">
    <citation type="journal article" date="2013" name="Rice">
        <title>Improvement of the Oryza sativa Nipponbare reference genome using next generation sequence and optical map data.</title>
        <authorList>
            <person name="Kawahara Y."/>
            <person name="de la Bastide M."/>
            <person name="Hamilton J.P."/>
            <person name="Kanamori H."/>
            <person name="McCombie W.R."/>
            <person name="Ouyang S."/>
            <person name="Schwartz D.C."/>
            <person name="Tanaka T."/>
            <person name="Wu J."/>
            <person name="Zhou S."/>
            <person name="Childs K.L."/>
            <person name="Davidson R.M."/>
            <person name="Lin H."/>
            <person name="Quesada-Ocampo L."/>
            <person name="Vaillancourt B."/>
            <person name="Sakai H."/>
            <person name="Lee S.S."/>
            <person name="Kim J."/>
            <person name="Numa H."/>
            <person name="Itoh T."/>
            <person name="Buell C.R."/>
            <person name="Matsumoto T."/>
        </authorList>
    </citation>
    <scope>NUCLEOTIDE SEQUENCE [LARGE SCALE GENOMIC DNA]</scope>
    <source>
        <strain evidence="2">cv. Nipponbare</strain>
    </source>
</reference>
<feature type="non-terminal residue" evidence="1">
    <location>
        <position position="64"/>
    </location>
</feature>
<keyword evidence="3" id="KW-1267">Proteomics identification</keyword>
<evidence type="ECO:0000313" key="2">
    <source>
        <dbReference type="Proteomes" id="UP000059680"/>
    </source>
</evidence>
<accession>A0A0P0WZ40</accession>
<proteinExistence type="evidence at protein level"/>
<dbReference type="EMBL" id="AP014962">
    <property type="protein sequence ID" value="BAS98608.1"/>
    <property type="molecule type" value="Genomic_DNA"/>
</dbReference>
<keyword evidence="2" id="KW-1185">Reference proteome</keyword>
<dbReference type="PaxDb" id="39947-A0A0P0WZ40"/>
<organism evidence="1 2">
    <name type="scientific">Oryza sativa subsp. japonica</name>
    <name type="common">Rice</name>
    <dbReference type="NCBI Taxonomy" id="39947"/>
    <lineage>
        <taxon>Eukaryota</taxon>
        <taxon>Viridiplantae</taxon>
        <taxon>Streptophyta</taxon>
        <taxon>Embryophyta</taxon>
        <taxon>Tracheophyta</taxon>
        <taxon>Spermatophyta</taxon>
        <taxon>Magnoliopsida</taxon>
        <taxon>Liliopsida</taxon>
        <taxon>Poales</taxon>
        <taxon>Poaceae</taxon>
        <taxon>BOP clade</taxon>
        <taxon>Oryzoideae</taxon>
        <taxon>Oryzeae</taxon>
        <taxon>Oryzinae</taxon>
        <taxon>Oryza</taxon>
        <taxon>Oryza sativa</taxon>
    </lineage>
</organism>
<sequence length="64" mass="7117">ARELALAAAAAAGFEQAASFAQAEPLRRYHAISFFASGVRRSFLLEPLFTLRDEFYTIYFNLAA</sequence>
<reference evidence="1 2" key="2">
    <citation type="journal article" date="2013" name="Plant Cell Physiol.">
        <title>Rice Annotation Project Database (RAP-DB): an integrative and interactive database for rice genomics.</title>
        <authorList>
            <person name="Sakai H."/>
            <person name="Lee S.S."/>
            <person name="Tanaka T."/>
            <person name="Numa H."/>
            <person name="Kim J."/>
            <person name="Kawahara Y."/>
            <person name="Wakimoto H."/>
            <person name="Yang C.C."/>
            <person name="Iwamoto M."/>
            <person name="Abe T."/>
            <person name="Yamada Y."/>
            <person name="Muto A."/>
            <person name="Inokuchi H."/>
            <person name="Ikemura T."/>
            <person name="Matsumoto T."/>
            <person name="Sasaki T."/>
            <person name="Itoh T."/>
        </authorList>
    </citation>
    <scope>NUCLEOTIDE SEQUENCE [LARGE SCALE GENOMIC DNA]</scope>
    <source>
        <strain evidence="2">cv. Nipponbare</strain>
    </source>
</reference>